<keyword evidence="14" id="KW-0968">Cytoplasmic vesicle</keyword>
<dbReference type="PROSITE" id="PS50850">
    <property type="entry name" value="MFS"/>
    <property type="match status" value="1"/>
</dbReference>
<feature type="transmembrane region" description="Helical" evidence="26">
    <location>
        <begin position="188"/>
        <end position="213"/>
    </location>
</feature>
<feature type="transmembrane region" description="Helical" evidence="26">
    <location>
        <begin position="128"/>
        <end position="147"/>
    </location>
</feature>
<keyword evidence="5" id="KW-0813">Transport</keyword>
<dbReference type="FunFam" id="1.20.1250.20:FF:000067">
    <property type="entry name" value="sialin isoform X2"/>
    <property type="match status" value="1"/>
</dbReference>
<comment type="catalytic activity">
    <reaction evidence="19">
        <text>L-glutamate(out) = L-glutamate(in)</text>
        <dbReference type="Rhea" id="RHEA:66336"/>
        <dbReference type="ChEBI" id="CHEBI:29985"/>
    </reaction>
    <physiologicalReaction direction="left-to-right" evidence="19">
        <dbReference type="Rhea" id="RHEA:66337"/>
    </physiologicalReaction>
</comment>
<comment type="catalytic activity">
    <reaction evidence="17">
        <text>N-acetylneuraminate(in) + H(+)(in) = N-acetylneuraminate(out) + H(+)(out)</text>
        <dbReference type="Rhea" id="RHEA:28987"/>
        <dbReference type="ChEBI" id="CHEBI:15378"/>
        <dbReference type="ChEBI" id="CHEBI:35418"/>
    </reaction>
    <physiologicalReaction direction="right-to-left" evidence="17">
        <dbReference type="Rhea" id="RHEA:28989"/>
    </physiologicalReaction>
</comment>
<dbReference type="InterPro" id="IPR036259">
    <property type="entry name" value="MFS_trans_sf"/>
</dbReference>
<evidence type="ECO:0000256" key="10">
    <source>
        <dbReference type="ARBA" id="ARBA00023018"/>
    </source>
</evidence>
<keyword evidence="6" id="KW-1003">Cell membrane</keyword>
<evidence type="ECO:0000256" key="17">
    <source>
        <dbReference type="ARBA" id="ARBA00050625"/>
    </source>
</evidence>
<dbReference type="Proteomes" id="UP001549921">
    <property type="component" value="Unassembled WGS sequence"/>
</dbReference>
<evidence type="ECO:0000256" key="9">
    <source>
        <dbReference type="ARBA" id="ARBA00022989"/>
    </source>
</evidence>
<organism evidence="28 29">
    <name type="scientific">Loxostege sticticalis</name>
    <name type="common">Beet webworm moth</name>
    <dbReference type="NCBI Taxonomy" id="481309"/>
    <lineage>
        <taxon>Eukaryota</taxon>
        <taxon>Metazoa</taxon>
        <taxon>Ecdysozoa</taxon>
        <taxon>Arthropoda</taxon>
        <taxon>Hexapoda</taxon>
        <taxon>Insecta</taxon>
        <taxon>Pterygota</taxon>
        <taxon>Neoptera</taxon>
        <taxon>Endopterygota</taxon>
        <taxon>Lepidoptera</taxon>
        <taxon>Glossata</taxon>
        <taxon>Ditrysia</taxon>
        <taxon>Pyraloidea</taxon>
        <taxon>Crambidae</taxon>
        <taxon>Pyraustinae</taxon>
        <taxon>Loxostege</taxon>
    </lineage>
</organism>
<dbReference type="InterPro" id="IPR020846">
    <property type="entry name" value="MFS_dom"/>
</dbReference>
<dbReference type="GO" id="GO:0005765">
    <property type="term" value="C:lysosomal membrane"/>
    <property type="evidence" value="ECO:0007669"/>
    <property type="project" value="UniProtKB-SubCell"/>
</dbReference>
<dbReference type="PANTHER" id="PTHR11662">
    <property type="entry name" value="SOLUTE CARRIER FAMILY 17"/>
    <property type="match status" value="1"/>
</dbReference>
<keyword evidence="8" id="KW-0769">Symport</keyword>
<feature type="transmembrane region" description="Helical" evidence="26">
    <location>
        <begin position="357"/>
        <end position="378"/>
    </location>
</feature>
<keyword evidence="10" id="KW-0770">Synapse</keyword>
<evidence type="ECO:0000256" key="3">
    <source>
        <dbReference type="ARBA" id="ARBA00004638"/>
    </source>
</evidence>
<comment type="catalytic activity">
    <reaction evidence="16">
        <text>L-aspartate(out) = L-aspartate(in)</text>
        <dbReference type="Rhea" id="RHEA:66332"/>
        <dbReference type="ChEBI" id="CHEBI:29991"/>
    </reaction>
    <physiologicalReaction direction="left-to-right" evidence="16">
        <dbReference type="Rhea" id="RHEA:66333"/>
    </physiologicalReaction>
</comment>
<keyword evidence="9 26" id="KW-1133">Transmembrane helix</keyword>
<evidence type="ECO:0000313" key="28">
    <source>
        <dbReference type="EMBL" id="KAL0840610.1"/>
    </source>
</evidence>
<dbReference type="PANTHER" id="PTHR11662:SF455">
    <property type="entry name" value="GH23975P"/>
    <property type="match status" value="1"/>
</dbReference>
<comment type="caution">
    <text evidence="28">The sequence shown here is derived from an EMBL/GenBank/DDBJ whole genome shotgun (WGS) entry which is preliminary data.</text>
</comment>
<evidence type="ECO:0000256" key="7">
    <source>
        <dbReference type="ARBA" id="ARBA00022692"/>
    </source>
</evidence>
<dbReference type="GO" id="GO:0030672">
    <property type="term" value="C:synaptic vesicle membrane"/>
    <property type="evidence" value="ECO:0007669"/>
    <property type="project" value="UniProtKB-SubCell"/>
</dbReference>
<accession>A0ABD0TBX5</accession>
<evidence type="ECO:0000256" key="12">
    <source>
        <dbReference type="ARBA" id="ARBA00023180"/>
    </source>
</evidence>
<feature type="transmembrane region" description="Helical" evidence="26">
    <location>
        <begin position="281"/>
        <end position="304"/>
    </location>
</feature>
<evidence type="ECO:0000256" key="22">
    <source>
        <dbReference type="ARBA" id="ARBA00069713"/>
    </source>
</evidence>
<evidence type="ECO:0000256" key="1">
    <source>
        <dbReference type="ARBA" id="ARBA00004432"/>
    </source>
</evidence>
<evidence type="ECO:0000256" key="23">
    <source>
        <dbReference type="ARBA" id="ARBA00080244"/>
    </source>
</evidence>
<proteinExistence type="predicted"/>
<dbReference type="Gene3D" id="1.20.1250.20">
    <property type="entry name" value="MFS general substrate transporter like domains"/>
    <property type="match status" value="2"/>
</dbReference>
<dbReference type="GO" id="GO:0015293">
    <property type="term" value="F:symporter activity"/>
    <property type="evidence" value="ECO:0007669"/>
    <property type="project" value="UniProtKB-KW"/>
</dbReference>
<dbReference type="InterPro" id="IPR011701">
    <property type="entry name" value="MFS"/>
</dbReference>
<dbReference type="GO" id="GO:0046942">
    <property type="term" value="P:carboxylic acid transport"/>
    <property type="evidence" value="ECO:0007669"/>
    <property type="project" value="UniProtKB-ARBA"/>
</dbReference>
<reference evidence="28 29" key="1">
    <citation type="submission" date="2024-06" db="EMBL/GenBank/DDBJ databases">
        <title>A chromosome-level genome assembly of beet webworm, Loxostege sticticalis.</title>
        <authorList>
            <person name="Zhang Y."/>
        </authorList>
    </citation>
    <scope>NUCLEOTIDE SEQUENCE [LARGE SCALE GENOMIC DNA]</scope>
    <source>
        <strain evidence="28">AQ028</strain>
        <tissue evidence="28">Male pupae</tissue>
    </source>
</reference>
<dbReference type="EMBL" id="JBEDNZ010000007">
    <property type="protein sequence ID" value="KAL0840610.1"/>
    <property type="molecule type" value="Genomic_DNA"/>
</dbReference>
<keyword evidence="7 26" id="KW-0812">Transmembrane</keyword>
<evidence type="ECO:0000259" key="27">
    <source>
        <dbReference type="PROSITE" id="PS50850"/>
    </source>
</evidence>
<comment type="catalytic activity">
    <reaction evidence="20">
        <text>D-glucuronate(out) + H(+)(out) = D-glucuronate(in) + H(+)(in)</text>
        <dbReference type="Rhea" id="RHEA:72591"/>
        <dbReference type="ChEBI" id="CHEBI:15378"/>
        <dbReference type="ChEBI" id="CHEBI:58720"/>
    </reaction>
    <physiologicalReaction direction="left-to-right" evidence="20">
        <dbReference type="Rhea" id="RHEA:72592"/>
    </physiologicalReaction>
</comment>
<evidence type="ECO:0000256" key="18">
    <source>
        <dbReference type="ARBA" id="ARBA00051403"/>
    </source>
</evidence>
<keyword evidence="12" id="KW-0325">Glycoprotein</keyword>
<dbReference type="Pfam" id="PF07690">
    <property type="entry name" value="MFS_1"/>
    <property type="match status" value="1"/>
</dbReference>
<feature type="transmembrane region" description="Helical" evidence="26">
    <location>
        <begin position="384"/>
        <end position="403"/>
    </location>
</feature>
<evidence type="ECO:0000256" key="26">
    <source>
        <dbReference type="SAM" id="Phobius"/>
    </source>
</evidence>
<feature type="transmembrane region" description="Helical" evidence="26">
    <location>
        <begin position="153"/>
        <end position="176"/>
    </location>
</feature>
<evidence type="ECO:0000256" key="19">
    <source>
        <dbReference type="ARBA" id="ARBA00051447"/>
    </source>
</evidence>
<dbReference type="SUPFAM" id="SSF103473">
    <property type="entry name" value="MFS general substrate transporter"/>
    <property type="match status" value="1"/>
</dbReference>
<dbReference type="CDD" id="cd17318">
    <property type="entry name" value="MFS_SLC17"/>
    <property type="match status" value="1"/>
</dbReference>
<evidence type="ECO:0000256" key="24">
    <source>
        <dbReference type="ARBA" id="ARBA00081195"/>
    </source>
</evidence>
<keyword evidence="13" id="KW-0458">Lysosome</keyword>
<evidence type="ECO:0000256" key="13">
    <source>
        <dbReference type="ARBA" id="ARBA00023228"/>
    </source>
</evidence>
<keyword evidence="11 26" id="KW-0472">Membrane</keyword>
<feature type="transmembrane region" description="Helical" evidence="26">
    <location>
        <begin position="415"/>
        <end position="435"/>
    </location>
</feature>
<dbReference type="AlphaFoldDB" id="A0ABD0TBX5"/>
<comment type="catalytic activity">
    <reaction evidence="18">
        <text>N-acetyl-L-aspartyl-L-glutamate(out) = N-acetyl-L-aspartyl-L-glutamate(in)</text>
        <dbReference type="Rhea" id="RHEA:72599"/>
        <dbReference type="ChEBI" id="CHEBI:76931"/>
    </reaction>
    <physiologicalReaction direction="left-to-right" evidence="18">
        <dbReference type="Rhea" id="RHEA:72600"/>
    </physiologicalReaction>
</comment>
<feature type="transmembrane region" description="Helical" evidence="26">
    <location>
        <begin position="100"/>
        <end position="121"/>
    </location>
</feature>
<evidence type="ECO:0000256" key="21">
    <source>
        <dbReference type="ARBA" id="ARBA00056891"/>
    </source>
</evidence>
<sequence>MNEDNTVADDMKRQAAMFYNSTEREKTKEHPTSSSSWCFWHRRRFVVALLAFFGFFNVYALRANLSVAVVAMTEPVETKLENGTVIFAPEFEWSSQTKGLILSSFFYGYLVTQLPGGWLASKIGGNRVFAIGIGATSLLTLLTPPLAYTSTGLLIAVRVVEGLFEGVTYPCIHAVWSRWAPSEERARLATFAFSGSYAGTVVSLPVCSMLAHYTGWPGIFYVFGIMGLVWTTIWWLVVKESPEKDPHITPAELKYIQDSRGTQAVEGSRIRHPWRAMLTSAPVWAIVMAHFSENWGFYTLLTFLPTFMQDVFKFETSQTGWLSAVPYLAMAIVLQVAGHMADWLLRRRVLSRTNIRKLFNCGAFILQTIFMVAAAYATTVTGCVVFLTIAVGLGGFAWSGFSVNHLDIAPPHASVLMGVSNTIATLPGIISPPLAGAIVTDKSAEQWRIVFFISSAIYLLGAIVYGIFCSAEKQHWVIEVDSDASFDTDGASVATMTHGYDNKALDQTEEMSHRP</sequence>
<evidence type="ECO:0000256" key="25">
    <source>
        <dbReference type="ARBA" id="ARBA00081925"/>
    </source>
</evidence>
<evidence type="ECO:0000256" key="11">
    <source>
        <dbReference type="ARBA" id="ARBA00023136"/>
    </source>
</evidence>
<evidence type="ECO:0000256" key="4">
    <source>
        <dbReference type="ARBA" id="ARBA00004656"/>
    </source>
</evidence>
<feature type="transmembrane region" description="Helical" evidence="26">
    <location>
        <begin position="219"/>
        <end position="238"/>
    </location>
</feature>
<dbReference type="GO" id="GO:0016323">
    <property type="term" value="C:basolateral plasma membrane"/>
    <property type="evidence" value="ECO:0007669"/>
    <property type="project" value="UniProtKB-SubCell"/>
</dbReference>
<feature type="transmembrane region" description="Helical" evidence="26">
    <location>
        <begin position="447"/>
        <end position="468"/>
    </location>
</feature>
<comment type="catalytic activity">
    <reaction evidence="15">
        <text>2 nitrate(out) + H(+)(out) = 2 nitrate(in) + H(+)(in)</text>
        <dbReference type="Rhea" id="RHEA:71539"/>
        <dbReference type="ChEBI" id="CHEBI:15378"/>
        <dbReference type="ChEBI" id="CHEBI:17632"/>
    </reaction>
    <physiologicalReaction direction="left-to-right" evidence="15">
        <dbReference type="Rhea" id="RHEA:71540"/>
    </physiologicalReaction>
</comment>
<feature type="domain" description="Major facilitator superfamily (MFS) profile" evidence="27">
    <location>
        <begin position="43"/>
        <end position="473"/>
    </location>
</feature>
<comment type="subcellular location">
    <subcellularLocation>
        <location evidence="2">Basolateral cell membrane</location>
        <topology evidence="2">Multi-pass membrane protein</topology>
    </subcellularLocation>
    <subcellularLocation>
        <location evidence="3">Cytoplasmic vesicle</location>
        <location evidence="3">Secretory vesicle membrane</location>
        <topology evidence="3">Multi-pass membrane protein</topology>
    </subcellularLocation>
    <subcellularLocation>
        <location evidence="1">Cytoplasmic vesicle</location>
        <location evidence="1">Secretory vesicle</location>
        <location evidence="1">Synaptic vesicle membrane</location>
    </subcellularLocation>
    <subcellularLocation>
        <location evidence="4">Lysosome membrane</location>
    </subcellularLocation>
</comment>
<evidence type="ECO:0000256" key="6">
    <source>
        <dbReference type="ARBA" id="ARBA00022475"/>
    </source>
</evidence>
<dbReference type="FunFam" id="1.20.1250.20:FF:000003">
    <property type="entry name" value="Solute carrier family 17 member 3"/>
    <property type="match status" value="1"/>
</dbReference>
<evidence type="ECO:0000256" key="8">
    <source>
        <dbReference type="ARBA" id="ARBA00022847"/>
    </source>
</evidence>
<evidence type="ECO:0000313" key="29">
    <source>
        <dbReference type="Proteomes" id="UP001549921"/>
    </source>
</evidence>
<dbReference type="InterPro" id="IPR050382">
    <property type="entry name" value="MFS_Na/Anion_cotransporter"/>
</dbReference>
<feature type="transmembrane region" description="Helical" evidence="26">
    <location>
        <begin position="45"/>
        <end position="62"/>
    </location>
</feature>
<evidence type="ECO:0000256" key="16">
    <source>
        <dbReference type="ARBA" id="ARBA00050554"/>
    </source>
</evidence>
<evidence type="ECO:0000256" key="14">
    <source>
        <dbReference type="ARBA" id="ARBA00023329"/>
    </source>
</evidence>
<evidence type="ECO:0000256" key="5">
    <source>
        <dbReference type="ARBA" id="ARBA00022448"/>
    </source>
</evidence>
<name>A0ABD0TBX5_LOXSC</name>
<evidence type="ECO:0000256" key="15">
    <source>
        <dbReference type="ARBA" id="ARBA00050101"/>
    </source>
</evidence>
<feature type="transmembrane region" description="Helical" evidence="26">
    <location>
        <begin position="324"/>
        <end position="345"/>
    </location>
</feature>
<comment type="function">
    <text evidence="21">Receptor for CM101, a polysaccharide produced by group B Streptococcus with antipathoangiogenic properties.</text>
</comment>
<protein>
    <recommendedName>
        <fullName evidence="22">Sialin</fullName>
    </recommendedName>
    <alternativeName>
        <fullName evidence="25">H(+)/nitrate cotransporter</fullName>
    </alternativeName>
    <alternativeName>
        <fullName evidence="23">H(+)/sialic acid cotransporter</fullName>
    </alternativeName>
    <alternativeName>
        <fullName evidence="24">Vesicular excitatory amino acid transporter</fullName>
    </alternativeName>
</protein>
<evidence type="ECO:0000256" key="20">
    <source>
        <dbReference type="ARBA" id="ARBA00051612"/>
    </source>
</evidence>
<evidence type="ECO:0000256" key="2">
    <source>
        <dbReference type="ARBA" id="ARBA00004554"/>
    </source>
</evidence>
<gene>
    <name evidence="28" type="ORF">ABMA28_015812</name>
</gene>